<organism evidence="2 3">
    <name type="scientific">Prorocentrum cordatum</name>
    <dbReference type="NCBI Taxonomy" id="2364126"/>
    <lineage>
        <taxon>Eukaryota</taxon>
        <taxon>Sar</taxon>
        <taxon>Alveolata</taxon>
        <taxon>Dinophyceae</taxon>
        <taxon>Prorocentrales</taxon>
        <taxon>Prorocentraceae</taxon>
        <taxon>Prorocentrum</taxon>
    </lineage>
</organism>
<feature type="region of interest" description="Disordered" evidence="1">
    <location>
        <begin position="89"/>
        <end position="115"/>
    </location>
</feature>
<protein>
    <submittedName>
        <fullName evidence="2">Uncharacterized protein</fullName>
    </submittedName>
</protein>
<reference evidence="2" key="1">
    <citation type="submission" date="2023-10" db="EMBL/GenBank/DDBJ databases">
        <authorList>
            <person name="Chen Y."/>
            <person name="Shah S."/>
            <person name="Dougan E. K."/>
            <person name="Thang M."/>
            <person name="Chan C."/>
        </authorList>
    </citation>
    <scope>NUCLEOTIDE SEQUENCE [LARGE SCALE GENOMIC DNA]</scope>
</reference>
<sequence>PFWFKCQHAILRPILLSPRPPGTTGSARGRVAMEAPAPRLQPSAGIRAAWAGAAGRPRERPAASPLLACGAALLGPPPRRGRRCARAAATATKRVTKTRTLTQTQTQTKSQTKSQTKTENRWALLVHAPARQNRWWQFWKPIAIRVGLAELTVRQFSDLLADAVGELSPSDTFRAACALAESAMMNEIGIAAIVSAERHVVEKYQQQLRRRIPHLDVSVAPE</sequence>
<dbReference type="EMBL" id="CAUYUJ010020121">
    <property type="protein sequence ID" value="CAK0895984.1"/>
    <property type="molecule type" value="Genomic_DNA"/>
</dbReference>
<evidence type="ECO:0000313" key="3">
    <source>
        <dbReference type="Proteomes" id="UP001189429"/>
    </source>
</evidence>
<name>A0ABN9XCH5_9DINO</name>
<comment type="caution">
    <text evidence="2">The sequence shown here is derived from an EMBL/GenBank/DDBJ whole genome shotgun (WGS) entry which is preliminary data.</text>
</comment>
<dbReference type="Proteomes" id="UP001189429">
    <property type="component" value="Unassembled WGS sequence"/>
</dbReference>
<keyword evidence="3" id="KW-1185">Reference proteome</keyword>
<proteinExistence type="predicted"/>
<gene>
    <name evidence="2" type="ORF">PCOR1329_LOCUS74579</name>
</gene>
<evidence type="ECO:0000256" key="1">
    <source>
        <dbReference type="SAM" id="MobiDB-lite"/>
    </source>
</evidence>
<accession>A0ABN9XCH5</accession>
<feature type="non-terminal residue" evidence="2">
    <location>
        <position position="1"/>
    </location>
</feature>
<evidence type="ECO:0000313" key="2">
    <source>
        <dbReference type="EMBL" id="CAK0895984.1"/>
    </source>
</evidence>